<evidence type="ECO:0000259" key="1">
    <source>
        <dbReference type="Pfam" id="PF01872"/>
    </source>
</evidence>
<protein>
    <submittedName>
        <fullName evidence="2">Dihydrofolate reductase</fullName>
    </submittedName>
</protein>
<accession>A0A1G6RQR2</accession>
<sequence length="195" mass="21604">MSARFVYWMNVSLDLRIEHAVDEQGGGSWMRIGETLHREFNAQARAMTLSVEGRKIYETMETFWPAAAGDESLPDFLREYGQIWTSTPKLLVSRTRTSAQYNTRIVGGDDAIGELARIRAEGDGNIGVGGATLATQLLRAGLLDELLLFTHPVVLGSGRPLFDAPVEPVELDLIEQLSFERGVTMHRYAVRGAHS</sequence>
<dbReference type="OrthoDB" id="7949219at2"/>
<dbReference type="AlphaFoldDB" id="A0A1G6RQR2"/>
<keyword evidence="3" id="KW-1185">Reference proteome</keyword>
<proteinExistence type="predicted"/>
<dbReference type="InterPro" id="IPR024072">
    <property type="entry name" value="DHFR-like_dom_sf"/>
</dbReference>
<dbReference type="Proteomes" id="UP000199039">
    <property type="component" value="Unassembled WGS sequence"/>
</dbReference>
<dbReference type="GO" id="GO:0009231">
    <property type="term" value="P:riboflavin biosynthetic process"/>
    <property type="evidence" value="ECO:0007669"/>
    <property type="project" value="InterPro"/>
</dbReference>
<reference evidence="2 3" key="1">
    <citation type="submission" date="2016-09" db="EMBL/GenBank/DDBJ databases">
        <authorList>
            <person name="Capua I."/>
            <person name="De Benedictis P."/>
            <person name="Joannis T."/>
            <person name="Lombin L.H."/>
            <person name="Cattoli G."/>
        </authorList>
    </citation>
    <scope>NUCLEOTIDE SEQUENCE [LARGE SCALE GENOMIC DNA]</scope>
    <source>
        <strain evidence="2 3">ISLP-3</strain>
    </source>
</reference>
<dbReference type="GO" id="GO:0008703">
    <property type="term" value="F:5-amino-6-(5-phosphoribosylamino)uracil reductase activity"/>
    <property type="evidence" value="ECO:0007669"/>
    <property type="project" value="InterPro"/>
</dbReference>
<dbReference type="RefSeq" id="WP_093184011.1">
    <property type="nucleotide sequence ID" value="NZ_FMYH01000005.1"/>
</dbReference>
<dbReference type="STRING" id="1814289.SAMN05216410_2738"/>
<gene>
    <name evidence="2" type="ORF">SAMN05216410_2738</name>
</gene>
<evidence type="ECO:0000313" key="2">
    <source>
        <dbReference type="EMBL" id="SDD06317.1"/>
    </source>
</evidence>
<dbReference type="Pfam" id="PF01872">
    <property type="entry name" value="RibD_C"/>
    <property type="match status" value="1"/>
</dbReference>
<name>A0A1G6RQR2_9MICO</name>
<evidence type="ECO:0000313" key="3">
    <source>
        <dbReference type="Proteomes" id="UP000199039"/>
    </source>
</evidence>
<dbReference type="SUPFAM" id="SSF53597">
    <property type="entry name" value="Dihydrofolate reductase-like"/>
    <property type="match status" value="1"/>
</dbReference>
<dbReference type="Gene3D" id="3.40.430.10">
    <property type="entry name" value="Dihydrofolate Reductase, subunit A"/>
    <property type="match status" value="1"/>
</dbReference>
<feature type="domain" description="Bacterial bifunctional deaminase-reductase C-terminal" evidence="1">
    <location>
        <begin position="24"/>
        <end position="181"/>
    </location>
</feature>
<dbReference type="EMBL" id="FMYH01000005">
    <property type="protein sequence ID" value="SDD06317.1"/>
    <property type="molecule type" value="Genomic_DNA"/>
</dbReference>
<dbReference type="InterPro" id="IPR002734">
    <property type="entry name" value="RibDG_C"/>
</dbReference>
<organism evidence="2 3">
    <name type="scientific">Sanguibacter gelidistatuariae</name>
    <dbReference type="NCBI Taxonomy" id="1814289"/>
    <lineage>
        <taxon>Bacteria</taxon>
        <taxon>Bacillati</taxon>
        <taxon>Actinomycetota</taxon>
        <taxon>Actinomycetes</taxon>
        <taxon>Micrococcales</taxon>
        <taxon>Sanguibacteraceae</taxon>
        <taxon>Sanguibacter</taxon>
    </lineage>
</organism>